<keyword evidence="2" id="KW-1185">Reference proteome</keyword>
<dbReference type="InterPro" id="IPR012334">
    <property type="entry name" value="Pectin_lyas_fold"/>
</dbReference>
<organism evidence="1 2">
    <name type="scientific">Thermophilibacter provencensis</name>
    <dbReference type="NCBI Taxonomy" id="1852386"/>
    <lineage>
        <taxon>Bacteria</taxon>
        <taxon>Bacillati</taxon>
        <taxon>Actinomycetota</taxon>
        <taxon>Coriobacteriia</taxon>
        <taxon>Coriobacteriales</taxon>
        <taxon>Atopobiaceae</taxon>
        <taxon>Thermophilibacter</taxon>
    </lineage>
</organism>
<dbReference type="Proteomes" id="UP001529256">
    <property type="component" value="Unassembled WGS sequence"/>
</dbReference>
<comment type="caution">
    <text evidence="1">The sequence shown here is derived from an EMBL/GenBank/DDBJ whole genome shotgun (WGS) entry which is preliminary data.</text>
</comment>
<dbReference type="EMBL" id="JAUDEA010000005">
    <property type="protein sequence ID" value="MDM8270991.1"/>
    <property type="molecule type" value="Genomic_DNA"/>
</dbReference>
<dbReference type="Gene3D" id="2.160.20.10">
    <property type="entry name" value="Single-stranded right-handed beta-helix, Pectin lyase-like"/>
    <property type="match status" value="1"/>
</dbReference>
<dbReference type="RefSeq" id="WP_289511083.1">
    <property type="nucleotide sequence ID" value="NZ_JAUDEA010000005.1"/>
</dbReference>
<protein>
    <submittedName>
        <fullName evidence="1">DUF3737 family protein</fullName>
    </submittedName>
</protein>
<accession>A0ABT7V311</accession>
<dbReference type="Pfam" id="PF12541">
    <property type="entry name" value="DUF3737"/>
    <property type="match status" value="1"/>
</dbReference>
<dbReference type="InterPro" id="IPR022208">
    <property type="entry name" value="DUF3737"/>
</dbReference>
<dbReference type="InterPro" id="IPR011050">
    <property type="entry name" value="Pectin_lyase_fold/virulence"/>
</dbReference>
<name>A0ABT7V311_9ACTN</name>
<evidence type="ECO:0000313" key="2">
    <source>
        <dbReference type="Proteomes" id="UP001529256"/>
    </source>
</evidence>
<dbReference type="SUPFAM" id="SSF51126">
    <property type="entry name" value="Pectin lyase-like"/>
    <property type="match status" value="1"/>
</dbReference>
<proteinExistence type="predicted"/>
<reference evidence="1" key="2">
    <citation type="submission" date="2023-06" db="EMBL/GenBank/DDBJ databases">
        <authorList>
            <person name="Zeman M."/>
            <person name="Kubasova T."/>
            <person name="Jahodarova E."/>
            <person name="Nykrynova M."/>
            <person name="Rychlik I."/>
        </authorList>
    </citation>
    <scope>NUCLEOTIDE SEQUENCE</scope>
    <source>
        <strain evidence="1">153_Feed</strain>
    </source>
</reference>
<gene>
    <name evidence="1" type="ORF">QUW25_04810</name>
</gene>
<sequence>MIIENQTFDEERALYGQRDLVVRNCRFDGPADGESAFKECENVTVEGAFMNLRYPFWHDHDLALHNVEMTELCRAALWYSSDVTIEDSQLHGIKALRECEGVRMRRCDIVSPEFGWSTRGITMEDCSAASEYFMMRATGLHLRNVRFSGKYSFQYIEDAVLENCDFDTKDAFWHARHVVVRNSHVKGEYLGWYSEDVTFENCLIEGTQPLCYCEGLRLVNCRMVGCDLAFERSHVQATLTAPVESIKNPLEGSRVVVPAAREIIRDIEGATGVVELTGGPGADALLAG</sequence>
<evidence type="ECO:0000313" key="1">
    <source>
        <dbReference type="EMBL" id="MDM8270991.1"/>
    </source>
</evidence>
<reference evidence="1" key="1">
    <citation type="submission" date="2023-06" db="EMBL/GenBank/DDBJ databases">
        <title>Identification and characterization of horizontal gene transfer across gut microbiota members of farm animals based on homology search.</title>
        <authorList>
            <person name="Schwarzerova J."/>
            <person name="Nykrynova M."/>
            <person name="Jureckova K."/>
            <person name="Cejkova D."/>
            <person name="Rychlik I."/>
        </authorList>
    </citation>
    <scope>NUCLEOTIDE SEQUENCE</scope>
    <source>
        <strain evidence="1">153_Feed</strain>
    </source>
</reference>